<evidence type="ECO:0000313" key="2">
    <source>
        <dbReference type="EMBL" id="AIA29187.1"/>
    </source>
</evidence>
<proteinExistence type="predicted"/>
<dbReference type="KEGG" id="mcr:MCFN_00020"/>
<feature type="transmembrane region" description="Helical" evidence="1">
    <location>
        <begin position="54"/>
        <end position="72"/>
    </location>
</feature>
<feature type="transmembrane region" description="Helical" evidence="1">
    <location>
        <begin position="116"/>
        <end position="136"/>
    </location>
</feature>
<dbReference type="Proteomes" id="UP000027088">
    <property type="component" value="Chromosome"/>
</dbReference>
<keyword evidence="3" id="KW-1185">Reference proteome</keyword>
<dbReference type="Gene3D" id="1.20.1280.290">
    <property type="match status" value="2"/>
</dbReference>
<feature type="transmembrane region" description="Helical" evidence="1">
    <location>
        <begin position="20"/>
        <end position="42"/>
    </location>
</feature>
<evidence type="ECO:0000256" key="1">
    <source>
        <dbReference type="SAM" id="Phobius"/>
    </source>
</evidence>
<dbReference type="EMBL" id="CP007521">
    <property type="protein sequence ID" value="AIA29187.1"/>
    <property type="molecule type" value="Genomic_DNA"/>
</dbReference>
<organism evidence="2 3">
    <name type="scientific">Mycoplasmopsis californica</name>
    <dbReference type="NCBI Taxonomy" id="2113"/>
    <lineage>
        <taxon>Bacteria</taxon>
        <taxon>Bacillati</taxon>
        <taxon>Mycoplasmatota</taxon>
        <taxon>Mycoplasmoidales</taxon>
        <taxon>Metamycoplasmataceae</taxon>
        <taxon>Mycoplasmopsis</taxon>
    </lineage>
</organism>
<feature type="transmembrane region" description="Helical" evidence="1">
    <location>
        <begin position="184"/>
        <end position="201"/>
    </location>
</feature>
<evidence type="ECO:0000313" key="3">
    <source>
        <dbReference type="Proteomes" id="UP000027088"/>
    </source>
</evidence>
<dbReference type="eggNOG" id="ENOG5032PIS">
    <property type="taxonomic scope" value="Bacteria"/>
</dbReference>
<keyword evidence="1" id="KW-0472">Membrane</keyword>
<dbReference type="AlphaFoldDB" id="A0A059XV97"/>
<sequence>MNDFLKNFFTLNPQNKVSAYFAFIFGFSSIILTISVGIPQLVSLLKTKKTPKGVNFYTFWIFFTGVVGWAFIGSWDPNPAKMAAAAYANMVSAFIFSFTIFFSYKYSETTKIRKKAWLSLVISLFISGVITALAIWGIVEKKQMNKHLFDVCIVLFPMLTTLSFFPVALKSLEQKRFTGMSKGMLYTLLFINVAWLLYWISLAFNRNGLDSGIITSITWQTAALLIYLSQVILLIKNEHDDKKQTKIKI</sequence>
<feature type="transmembrane region" description="Helical" evidence="1">
    <location>
        <begin position="148"/>
        <end position="172"/>
    </location>
</feature>
<feature type="transmembrane region" description="Helical" evidence="1">
    <location>
        <begin position="84"/>
        <end position="104"/>
    </location>
</feature>
<name>A0A059XV97_9BACT</name>
<keyword evidence="1" id="KW-1133">Transmembrane helix</keyword>
<accession>A0A059XV97</accession>
<keyword evidence="1" id="KW-0812">Transmembrane</keyword>
<evidence type="ECO:0008006" key="4">
    <source>
        <dbReference type="Google" id="ProtNLM"/>
    </source>
</evidence>
<protein>
    <recommendedName>
        <fullName evidence="4">PQ loop repeat</fullName>
    </recommendedName>
</protein>
<gene>
    <name evidence="2" type="ORF">MCFN_00020</name>
</gene>
<reference evidence="2 3" key="1">
    <citation type="journal article" date="2014" name="Genome Announc.">
        <title>Complete Genome Sequence of the Bovine Mastitis Pathogen Mycoplasma californicum Strain ST-6T (ATCC 33461T).</title>
        <authorList>
            <person name="Calcutt M.J."/>
            <person name="Foecking M.F."/>
            <person name="Fox L.K."/>
        </authorList>
    </citation>
    <scope>NUCLEOTIDE SEQUENCE [LARGE SCALE GENOMIC DNA]</scope>
    <source>
        <strain evidence="2 3">ST-6</strain>
    </source>
</reference>
<feature type="transmembrane region" description="Helical" evidence="1">
    <location>
        <begin position="213"/>
        <end position="235"/>
    </location>
</feature>